<feature type="region of interest" description="Disordered" evidence="5">
    <location>
        <begin position="115"/>
        <end position="142"/>
    </location>
</feature>
<dbReference type="InterPro" id="IPR013057">
    <property type="entry name" value="AA_transpt_TM"/>
</dbReference>
<evidence type="ECO:0000256" key="1">
    <source>
        <dbReference type="ARBA" id="ARBA00004141"/>
    </source>
</evidence>
<dbReference type="Pfam" id="PF01490">
    <property type="entry name" value="Aa_trans"/>
    <property type="match status" value="1"/>
</dbReference>
<dbReference type="AlphaFoldDB" id="A0A7S4EKT1"/>
<keyword evidence="2 6" id="KW-0812">Transmembrane</keyword>
<feature type="transmembrane region" description="Helical" evidence="6">
    <location>
        <begin position="248"/>
        <end position="269"/>
    </location>
</feature>
<keyword evidence="3 6" id="KW-1133">Transmembrane helix</keyword>
<protein>
    <recommendedName>
        <fullName evidence="7">Amino acid transporter transmembrane domain-containing protein</fullName>
    </recommendedName>
</protein>
<dbReference type="PANTHER" id="PTHR22950">
    <property type="entry name" value="AMINO ACID TRANSPORTER"/>
    <property type="match status" value="1"/>
</dbReference>
<evidence type="ECO:0000256" key="2">
    <source>
        <dbReference type="ARBA" id="ARBA00022692"/>
    </source>
</evidence>
<feature type="transmembrane region" description="Helical" evidence="6">
    <location>
        <begin position="592"/>
        <end position="613"/>
    </location>
</feature>
<evidence type="ECO:0000259" key="7">
    <source>
        <dbReference type="Pfam" id="PF01490"/>
    </source>
</evidence>
<proteinExistence type="predicted"/>
<comment type="subcellular location">
    <subcellularLocation>
        <location evidence="1">Membrane</location>
        <topology evidence="1">Multi-pass membrane protein</topology>
    </subcellularLocation>
</comment>
<dbReference type="GO" id="GO:0016020">
    <property type="term" value="C:membrane"/>
    <property type="evidence" value="ECO:0007669"/>
    <property type="project" value="UniProtKB-SubCell"/>
</dbReference>
<feature type="transmembrane region" description="Helical" evidence="6">
    <location>
        <begin position="327"/>
        <end position="347"/>
    </location>
</feature>
<feature type="domain" description="Amino acid transporter transmembrane" evidence="7">
    <location>
        <begin position="209"/>
        <end position="613"/>
    </location>
</feature>
<feature type="transmembrane region" description="Helical" evidence="6">
    <location>
        <begin position="354"/>
        <end position="377"/>
    </location>
</feature>
<evidence type="ECO:0000313" key="8">
    <source>
        <dbReference type="EMBL" id="CAE0720663.1"/>
    </source>
</evidence>
<gene>
    <name evidence="8" type="ORF">PAUS00366_LOCUS13417</name>
</gene>
<reference evidence="8" key="1">
    <citation type="submission" date="2021-01" db="EMBL/GenBank/DDBJ databases">
        <authorList>
            <person name="Corre E."/>
            <person name="Pelletier E."/>
            <person name="Niang G."/>
            <person name="Scheremetjew M."/>
            <person name="Finn R."/>
            <person name="Kale V."/>
            <person name="Holt S."/>
            <person name="Cochrane G."/>
            <person name="Meng A."/>
            <person name="Brown T."/>
            <person name="Cohen L."/>
        </authorList>
    </citation>
    <scope>NUCLEOTIDE SEQUENCE</scope>
    <source>
        <strain evidence="8">10249 10 AB</strain>
    </source>
</reference>
<feature type="transmembrane region" description="Helical" evidence="6">
    <location>
        <begin position="443"/>
        <end position="467"/>
    </location>
</feature>
<evidence type="ECO:0000256" key="6">
    <source>
        <dbReference type="SAM" id="Phobius"/>
    </source>
</evidence>
<evidence type="ECO:0000256" key="4">
    <source>
        <dbReference type="ARBA" id="ARBA00023136"/>
    </source>
</evidence>
<feature type="transmembrane region" description="Helical" evidence="6">
    <location>
        <begin position="527"/>
        <end position="546"/>
    </location>
</feature>
<feature type="compositionally biased region" description="Basic and acidic residues" evidence="5">
    <location>
        <begin position="122"/>
        <end position="136"/>
    </location>
</feature>
<evidence type="ECO:0000256" key="5">
    <source>
        <dbReference type="SAM" id="MobiDB-lite"/>
    </source>
</evidence>
<dbReference type="GO" id="GO:0015179">
    <property type="term" value="F:L-amino acid transmembrane transporter activity"/>
    <property type="evidence" value="ECO:0007669"/>
    <property type="project" value="TreeGrafter"/>
</dbReference>
<keyword evidence="4 6" id="KW-0472">Membrane</keyword>
<feature type="transmembrane region" description="Helical" evidence="6">
    <location>
        <begin position="552"/>
        <end position="571"/>
    </location>
</feature>
<evidence type="ECO:0000256" key="3">
    <source>
        <dbReference type="ARBA" id="ARBA00022989"/>
    </source>
</evidence>
<feature type="transmembrane region" description="Helical" evidence="6">
    <location>
        <begin position="405"/>
        <end position="422"/>
    </location>
</feature>
<accession>A0A7S4EKT1</accession>
<sequence>MLSRNCSSPIRPGSKKTGLQLYGAFYQMSGATGGSASPDDSLDDPFPERNVSEDDPLLESFTDNSSLVVPMFDEDETYDDKEDVDQKSILSTLMGRISARLAPASLANAMAASSATDALESPDDRSIEPLAERNPSENDPLLGSLIQNADFAVRILDEDGGYDGDEDIDDDDKNSVPKSIHSIRMGGTSARSATTSLADAMADPDQVGTASIASEVMSITKNILGAGVLSLSEGIATYSNNPNAMVSAIAWVILLGGMFGYFCLLIAKICKKTRSATYRECWESTMGDRGGLVVSIVSALLPAQGNLSATTVLSQTLQSLLATFHIYWSRVACLLFLTVFVLLPMCLMKDLNSISTYSTIGVASIGVAAIAMVVRYLDESYQPGGVYYDETKLDFRPSFGHETSWNAKVLPFVCMVFNSYIMHYNSPRFYMELKDRSIPRYTLSVALSFGLASIILILIAGAGFLTFGENSSSYILNNYSPIDPLATASRIGVFLSTLLMYPIAFFGVRDGILDVFGVPHYQQTSRFLDTISVLVLSLLTIVAIFVDDLGVINSVGGGALATFLCVIFPVLMYRQLIANTVESNTAEIAESWVALLLMMIGVVLGTLGVYQSVIVASG</sequence>
<feature type="region of interest" description="Disordered" evidence="5">
    <location>
        <begin position="30"/>
        <end position="58"/>
    </location>
</feature>
<feature type="transmembrane region" description="Helical" evidence="6">
    <location>
        <begin position="487"/>
        <end position="506"/>
    </location>
</feature>
<feature type="transmembrane region" description="Helical" evidence="6">
    <location>
        <begin position="290"/>
        <end position="307"/>
    </location>
</feature>
<organism evidence="8">
    <name type="scientific">Pseudo-nitzschia australis</name>
    <dbReference type="NCBI Taxonomy" id="44445"/>
    <lineage>
        <taxon>Eukaryota</taxon>
        <taxon>Sar</taxon>
        <taxon>Stramenopiles</taxon>
        <taxon>Ochrophyta</taxon>
        <taxon>Bacillariophyta</taxon>
        <taxon>Bacillariophyceae</taxon>
        <taxon>Bacillariophycidae</taxon>
        <taxon>Bacillariales</taxon>
        <taxon>Bacillariaceae</taxon>
        <taxon>Pseudo-nitzschia</taxon>
    </lineage>
</organism>
<dbReference type="PANTHER" id="PTHR22950:SF652">
    <property type="entry name" value="TRANSMEMBRANE AMINO ACID TRANSPORTER FAMILY PROTEIN"/>
    <property type="match status" value="1"/>
</dbReference>
<dbReference type="EMBL" id="HBIX01018835">
    <property type="protein sequence ID" value="CAE0720663.1"/>
    <property type="molecule type" value="Transcribed_RNA"/>
</dbReference>
<name>A0A7S4EKT1_9STRA</name>